<sequence>MPDAVIDLGERAAAPVAQPGPRLPWRRVLRLAALALSVASVDDPADPRGVAPPGYAECSLVTAYVACRSQGSDGGARVWRLPGWAY</sequence>
<dbReference type="Proteomes" id="UP001500655">
    <property type="component" value="Unassembled WGS sequence"/>
</dbReference>
<evidence type="ECO:0000313" key="1">
    <source>
        <dbReference type="EMBL" id="GAA1772168.1"/>
    </source>
</evidence>
<dbReference type="EMBL" id="BAAALS010000031">
    <property type="protein sequence ID" value="GAA1772168.1"/>
    <property type="molecule type" value="Genomic_DNA"/>
</dbReference>
<organism evidence="1 2">
    <name type="scientific">Luedemannella helvata</name>
    <dbReference type="NCBI Taxonomy" id="349315"/>
    <lineage>
        <taxon>Bacteria</taxon>
        <taxon>Bacillati</taxon>
        <taxon>Actinomycetota</taxon>
        <taxon>Actinomycetes</taxon>
        <taxon>Micromonosporales</taxon>
        <taxon>Micromonosporaceae</taxon>
        <taxon>Luedemannella</taxon>
    </lineage>
</organism>
<proteinExistence type="predicted"/>
<comment type="caution">
    <text evidence="1">The sequence shown here is derived from an EMBL/GenBank/DDBJ whole genome shotgun (WGS) entry which is preliminary data.</text>
</comment>
<dbReference type="RefSeq" id="WP_344086768.1">
    <property type="nucleotide sequence ID" value="NZ_BAAALS010000031.1"/>
</dbReference>
<reference evidence="2" key="1">
    <citation type="journal article" date="2019" name="Int. J. Syst. Evol. Microbiol.">
        <title>The Global Catalogue of Microorganisms (GCM) 10K type strain sequencing project: providing services to taxonomists for standard genome sequencing and annotation.</title>
        <authorList>
            <consortium name="The Broad Institute Genomics Platform"/>
            <consortium name="The Broad Institute Genome Sequencing Center for Infectious Disease"/>
            <person name="Wu L."/>
            <person name="Ma J."/>
        </authorList>
    </citation>
    <scope>NUCLEOTIDE SEQUENCE [LARGE SCALE GENOMIC DNA]</scope>
    <source>
        <strain evidence="2">JCM 13249</strain>
    </source>
</reference>
<keyword evidence="2" id="KW-1185">Reference proteome</keyword>
<evidence type="ECO:0000313" key="2">
    <source>
        <dbReference type="Proteomes" id="UP001500655"/>
    </source>
</evidence>
<name>A0ABP4XB92_9ACTN</name>
<protein>
    <submittedName>
        <fullName evidence="1">Uncharacterized protein</fullName>
    </submittedName>
</protein>
<accession>A0ABP4XB92</accession>
<gene>
    <name evidence="1" type="ORF">GCM10009681_49470</name>
</gene>